<dbReference type="PROSITE" id="PS51800">
    <property type="entry name" value="ZF_CHHC_U11_48K"/>
    <property type="match status" value="1"/>
</dbReference>
<evidence type="ECO:0000313" key="5">
    <source>
        <dbReference type="EMBL" id="CAH1984198.1"/>
    </source>
</evidence>
<feature type="domain" description="CHHC U11-48K-type" evidence="4">
    <location>
        <begin position="7"/>
        <end position="34"/>
    </location>
</feature>
<dbReference type="InterPro" id="IPR036236">
    <property type="entry name" value="Znf_C2H2_sf"/>
</dbReference>
<keyword evidence="1" id="KW-0479">Metal-binding</keyword>
<dbReference type="EMBL" id="CAKOFQ010006953">
    <property type="protein sequence ID" value="CAH1984198.1"/>
    <property type="molecule type" value="Genomic_DNA"/>
</dbReference>
<proteinExistence type="predicted"/>
<accession>A0A9P0PHQ8</accession>
<keyword evidence="6" id="KW-1185">Reference proteome</keyword>
<reference evidence="5" key="1">
    <citation type="submission" date="2022-03" db="EMBL/GenBank/DDBJ databases">
        <authorList>
            <person name="Sayadi A."/>
        </authorList>
    </citation>
    <scope>NUCLEOTIDE SEQUENCE</scope>
</reference>
<evidence type="ECO:0000256" key="1">
    <source>
        <dbReference type="ARBA" id="ARBA00022723"/>
    </source>
</evidence>
<protein>
    <recommendedName>
        <fullName evidence="4">CHHC U11-48K-type domain-containing protein</fullName>
    </recommendedName>
</protein>
<dbReference type="InterPro" id="IPR022776">
    <property type="entry name" value="TRM13/UPF0224_CHHC_Znf_dom"/>
</dbReference>
<dbReference type="PANTHER" id="PTHR21402">
    <property type="entry name" value="GAMETOCYTE SPECIFIC FACTOR 1-RELATED"/>
    <property type="match status" value="1"/>
</dbReference>
<dbReference type="GO" id="GO:0008270">
    <property type="term" value="F:zinc ion binding"/>
    <property type="evidence" value="ECO:0007669"/>
    <property type="project" value="UniProtKB-KW"/>
</dbReference>
<dbReference type="AlphaFoldDB" id="A0A9P0PHQ8"/>
<evidence type="ECO:0000313" key="6">
    <source>
        <dbReference type="Proteomes" id="UP001152888"/>
    </source>
</evidence>
<dbReference type="InterPro" id="IPR051591">
    <property type="entry name" value="UPF0224_FAM112_RNA_Proc"/>
</dbReference>
<evidence type="ECO:0000259" key="4">
    <source>
        <dbReference type="PROSITE" id="PS51800"/>
    </source>
</evidence>
<keyword evidence="2" id="KW-0863">Zinc-finger</keyword>
<dbReference type="Proteomes" id="UP001152888">
    <property type="component" value="Unassembled WGS sequence"/>
</dbReference>
<evidence type="ECO:0000256" key="3">
    <source>
        <dbReference type="ARBA" id="ARBA00022833"/>
    </source>
</evidence>
<dbReference type="OrthoDB" id="10069248at2759"/>
<organism evidence="5 6">
    <name type="scientific">Acanthoscelides obtectus</name>
    <name type="common">Bean weevil</name>
    <name type="synonym">Bruchus obtectus</name>
    <dbReference type="NCBI Taxonomy" id="200917"/>
    <lineage>
        <taxon>Eukaryota</taxon>
        <taxon>Metazoa</taxon>
        <taxon>Ecdysozoa</taxon>
        <taxon>Arthropoda</taxon>
        <taxon>Hexapoda</taxon>
        <taxon>Insecta</taxon>
        <taxon>Pterygota</taxon>
        <taxon>Neoptera</taxon>
        <taxon>Endopterygota</taxon>
        <taxon>Coleoptera</taxon>
        <taxon>Polyphaga</taxon>
        <taxon>Cucujiformia</taxon>
        <taxon>Chrysomeloidea</taxon>
        <taxon>Chrysomelidae</taxon>
        <taxon>Bruchinae</taxon>
        <taxon>Bruchini</taxon>
        <taxon>Acanthoscelides</taxon>
    </lineage>
</organism>
<dbReference type="SUPFAM" id="SSF57667">
    <property type="entry name" value="beta-beta-alpha zinc fingers"/>
    <property type="match status" value="1"/>
</dbReference>
<evidence type="ECO:0000256" key="2">
    <source>
        <dbReference type="ARBA" id="ARBA00022771"/>
    </source>
</evidence>
<comment type="caution">
    <text evidence="5">The sequence shown here is derived from an EMBL/GenBank/DDBJ whole genome shotgun (WGS) entry which is preliminary data.</text>
</comment>
<sequence>MEGPQVIVKCPFNPQHIMPKNSLQRHVIRCMVNYPEYKTCPYNALHRFRTKELLAEHMFQCDSKDLYIDLGNHNFGSTDIHVDTARNSVQTERTGMPYIDSFGRSRNCFKAKTLR</sequence>
<name>A0A9P0PHQ8_ACAOB</name>
<keyword evidence="3" id="KW-0862">Zinc</keyword>
<gene>
    <name evidence="5" type="ORF">ACAOBT_LOCUS15963</name>
</gene>
<dbReference type="Pfam" id="PF05253">
    <property type="entry name" value="zf-U11-48K"/>
    <property type="match status" value="1"/>
</dbReference>